<evidence type="ECO:0000313" key="2">
    <source>
        <dbReference type="EMBL" id="CCH68597.1"/>
    </source>
</evidence>
<dbReference type="EMBL" id="CAIZ01000010">
    <property type="protein sequence ID" value="CCH68597.1"/>
    <property type="molecule type" value="Genomic_DNA"/>
</dbReference>
<dbReference type="Proteomes" id="UP000013167">
    <property type="component" value="Unassembled WGS sequence"/>
</dbReference>
<dbReference type="STRING" id="1193181.BN10_1070037"/>
<gene>
    <name evidence="2" type="ORF">BN10_1070037</name>
</gene>
<dbReference type="HOGENOM" id="CLU_1331387_0_0_11"/>
<reference evidence="2 3" key="1">
    <citation type="journal article" date="2013" name="ISME J.">
        <title>A metabolic model for members of the genus Tetrasphaera involved in enhanced biological phosphorus removal.</title>
        <authorList>
            <person name="Kristiansen R."/>
            <person name="Nguyen H.T.T."/>
            <person name="Saunders A.M."/>
            <person name="Nielsen J.L."/>
            <person name="Wimmer R."/>
            <person name="Le V.Q."/>
            <person name="McIlroy S.J."/>
            <person name="Petrovski S."/>
            <person name="Seviour R.J."/>
            <person name="Calteau A."/>
            <person name="Nielsen K.L."/>
            <person name="Nielsen P.H."/>
        </authorList>
    </citation>
    <scope>NUCLEOTIDE SEQUENCE [LARGE SCALE GENOMIC DNA]</scope>
    <source>
        <strain evidence="2 3">Lp2</strain>
    </source>
</reference>
<comment type="caution">
    <text evidence="2">The sequence shown here is derived from an EMBL/GenBank/DDBJ whole genome shotgun (WGS) entry which is preliminary data.</text>
</comment>
<name>N0DXP2_9MICO</name>
<protein>
    <submittedName>
        <fullName evidence="2">Uncharacterized protein</fullName>
    </submittedName>
</protein>
<dbReference type="AlphaFoldDB" id="N0DXP2"/>
<feature type="region of interest" description="Disordered" evidence="1">
    <location>
        <begin position="1"/>
        <end position="23"/>
    </location>
</feature>
<organism evidence="2 3">
    <name type="scientific">Phycicoccus elongatus Lp2</name>
    <dbReference type="NCBI Taxonomy" id="1193181"/>
    <lineage>
        <taxon>Bacteria</taxon>
        <taxon>Bacillati</taxon>
        <taxon>Actinomycetota</taxon>
        <taxon>Actinomycetes</taxon>
        <taxon>Micrococcales</taxon>
        <taxon>Intrasporangiaceae</taxon>
        <taxon>Phycicoccus</taxon>
    </lineage>
</organism>
<sequence>MVNGILTRMTEPTRPLPDAPAEATDSAPAAVNITRLVAEAMSKSGILWIRLPGGDTHPAWFVWHDDGDERGTGPAAYVISGIGEQPLPWLPAEVDLLLRSKDSGGRLLTIGATVREIAPTDDAWEAAAALLRPERLNLVGTTEDVDTRWRQGCTIHVLTPHGRPTEQPGAYAAEPGSRRIAPAKAATARWRPWHWRGRPQSRRGTR</sequence>
<proteinExistence type="predicted"/>
<dbReference type="eggNOG" id="ENOG50331GF">
    <property type="taxonomic scope" value="Bacteria"/>
</dbReference>
<keyword evidence="3" id="KW-1185">Reference proteome</keyword>
<evidence type="ECO:0000256" key="1">
    <source>
        <dbReference type="SAM" id="MobiDB-lite"/>
    </source>
</evidence>
<accession>N0DXP2</accession>
<evidence type="ECO:0000313" key="3">
    <source>
        <dbReference type="Proteomes" id="UP000013167"/>
    </source>
</evidence>